<evidence type="ECO:0000256" key="4">
    <source>
        <dbReference type="SAM" id="Phobius"/>
    </source>
</evidence>
<feature type="disulfide bond" description="Redox-active" evidence="3">
    <location>
        <begin position="115"/>
        <end position="119"/>
    </location>
</feature>
<dbReference type="InterPro" id="IPR003782">
    <property type="entry name" value="SCO1/SenC"/>
</dbReference>
<dbReference type="SUPFAM" id="SSF52833">
    <property type="entry name" value="Thioredoxin-like"/>
    <property type="match status" value="1"/>
</dbReference>
<evidence type="ECO:0000256" key="3">
    <source>
        <dbReference type="PIRSR" id="PIRSR603782-2"/>
    </source>
</evidence>
<feature type="binding site" evidence="2">
    <location>
        <position position="203"/>
    </location>
    <ligand>
        <name>Cu cation</name>
        <dbReference type="ChEBI" id="CHEBI:23378"/>
    </ligand>
</feature>
<dbReference type="GO" id="GO:0046872">
    <property type="term" value="F:metal ion binding"/>
    <property type="evidence" value="ECO:0007669"/>
    <property type="project" value="UniProtKB-KW"/>
</dbReference>
<gene>
    <name evidence="5" type="ORF">GCM10007877_01440</name>
</gene>
<keyword evidence="4" id="KW-0812">Transmembrane</keyword>
<comment type="caution">
    <text evidence="5">The sequence shown here is derived from an EMBL/GenBank/DDBJ whole genome shotgun (WGS) entry which is preliminary data.</text>
</comment>
<keyword evidence="3" id="KW-1015">Disulfide bond</keyword>
<organism evidence="5 6">
    <name type="scientific">Marinibactrum halimedae</name>
    <dbReference type="NCBI Taxonomy" id="1444977"/>
    <lineage>
        <taxon>Bacteria</taxon>
        <taxon>Pseudomonadati</taxon>
        <taxon>Pseudomonadota</taxon>
        <taxon>Gammaproteobacteria</taxon>
        <taxon>Cellvibrionales</taxon>
        <taxon>Cellvibrionaceae</taxon>
        <taxon>Marinibactrum</taxon>
    </lineage>
</organism>
<comment type="similarity">
    <text evidence="1">Belongs to the SCO1/2 family.</text>
</comment>
<feature type="binding site" evidence="2">
    <location>
        <position position="115"/>
    </location>
    <ligand>
        <name>Cu cation</name>
        <dbReference type="ChEBI" id="CHEBI:23378"/>
    </ligand>
</feature>
<keyword evidence="2" id="KW-0186">Copper</keyword>
<dbReference type="Pfam" id="PF02630">
    <property type="entry name" value="SCO1-SenC"/>
    <property type="match status" value="1"/>
</dbReference>
<proteinExistence type="inferred from homology"/>
<dbReference type="Proteomes" id="UP001156870">
    <property type="component" value="Unassembled WGS sequence"/>
</dbReference>
<dbReference type="AlphaFoldDB" id="A0AA37T3R6"/>
<dbReference type="PANTHER" id="PTHR12151">
    <property type="entry name" value="ELECTRON TRANSPORT PROTIN SCO1/SENC FAMILY MEMBER"/>
    <property type="match status" value="1"/>
</dbReference>
<evidence type="ECO:0000256" key="2">
    <source>
        <dbReference type="PIRSR" id="PIRSR603782-1"/>
    </source>
</evidence>
<keyword evidence="4" id="KW-0472">Membrane</keyword>
<protein>
    <recommendedName>
        <fullName evidence="7">SCO family protein</fullName>
    </recommendedName>
</protein>
<evidence type="ECO:0000313" key="5">
    <source>
        <dbReference type="EMBL" id="GLS24433.1"/>
    </source>
</evidence>
<accession>A0AA37T3R6</accession>
<dbReference type="RefSeq" id="WP_232595636.1">
    <property type="nucleotide sequence ID" value="NZ_BSPD01000003.1"/>
</dbReference>
<dbReference type="InterPro" id="IPR036249">
    <property type="entry name" value="Thioredoxin-like_sf"/>
</dbReference>
<dbReference type="PANTHER" id="PTHR12151:SF25">
    <property type="entry name" value="LINALOOL DEHYDRATASE_ISOMERASE DOMAIN-CONTAINING PROTEIN"/>
    <property type="match status" value="1"/>
</dbReference>
<keyword evidence="2" id="KW-0479">Metal-binding</keyword>
<evidence type="ECO:0000313" key="6">
    <source>
        <dbReference type="Proteomes" id="UP001156870"/>
    </source>
</evidence>
<dbReference type="CDD" id="cd02968">
    <property type="entry name" value="SCO"/>
    <property type="match status" value="1"/>
</dbReference>
<evidence type="ECO:0008006" key="7">
    <source>
        <dbReference type="Google" id="ProtNLM"/>
    </source>
</evidence>
<dbReference type="Gene3D" id="3.40.30.10">
    <property type="entry name" value="Glutaredoxin"/>
    <property type="match status" value="1"/>
</dbReference>
<evidence type="ECO:0000256" key="1">
    <source>
        <dbReference type="ARBA" id="ARBA00010996"/>
    </source>
</evidence>
<sequence>MATTISNPHDTDDSQRGIDDIRAGESERASQQQRGIFFTLVVIVSFIALVLVGFVYKITSPRILSSIELQVNGARVLDTPRKFHWPSLINQEGRTVSAGIFEGKWTIAYFGFTHCPYICPMTLSELTKTSHQLKPSIAKGVQLFLVTVDPARDTPDRMKDYLMAFEADITGLTGEFIGIKRLANALNVPFQKMPEGDSYTMDHGSQLVLINPNGHYHGFFDPGIKSDQLTLTLQSIITNY</sequence>
<keyword evidence="4" id="KW-1133">Transmembrane helix</keyword>
<dbReference type="EMBL" id="BSPD01000003">
    <property type="protein sequence ID" value="GLS24433.1"/>
    <property type="molecule type" value="Genomic_DNA"/>
</dbReference>
<name>A0AA37T3R6_9GAMM</name>
<reference evidence="5 6" key="1">
    <citation type="journal article" date="2014" name="Int. J. Syst. Evol. Microbiol.">
        <title>Complete genome sequence of Corynebacterium casei LMG S-19264T (=DSM 44701T), isolated from a smear-ripened cheese.</title>
        <authorList>
            <consortium name="US DOE Joint Genome Institute (JGI-PGF)"/>
            <person name="Walter F."/>
            <person name="Albersmeier A."/>
            <person name="Kalinowski J."/>
            <person name="Ruckert C."/>
        </authorList>
    </citation>
    <scope>NUCLEOTIDE SEQUENCE [LARGE SCALE GENOMIC DNA]</scope>
    <source>
        <strain evidence="5 6">NBRC 110095</strain>
    </source>
</reference>
<keyword evidence="6" id="KW-1185">Reference proteome</keyword>
<feature type="binding site" evidence="2">
    <location>
        <position position="119"/>
    </location>
    <ligand>
        <name>Cu cation</name>
        <dbReference type="ChEBI" id="CHEBI:23378"/>
    </ligand>
</feature>
<feature type="transmembrane region" description="Helical" evidence="4">
    <location>
        <begin position="36"/>
        <end position="56"/>
    </location>
</feature>